<dbReference type="Gramene" id="TraesLAC1A03G00019700.2">
    <property type="protein sequence ID" value="TraesLAC1A03G00019700.2"/>
    <property type="gene ID" value="TraesLAC1A03G00019700"/>
</dbReference>
<evidence type="ECO:0000313" key="2">
    <source>
        <dbReference type="EnsemblPlants" id="TraesCS1A02G052800.1"/>
    </source>
</evidence>
<protein>
    <recommendedName>
        <fullName evidence="4">CASP-like protein</fullName>
    </recommendedName>
</protein>
<dbReference type="Gramene" id="TraesSTA1A03G00017300.2">
    <property type="protein sequence ID" value="TraesSTA1A03G00017300.2"/>
    <property type="gene ID" value="TraesSTA1A03G00017300"/>
</dbReference>
<sequence length="212" mass="22982">MAVSRRTGWIAAGLLARLLMMAVLLMSVRFVLANYIHWDHTQGVYKLQSYTYVVASAVVGTAGSVLQIPVAIYLLCKSKRAIPSAMILDISMHANIVSCCSGYGSYRFPLVKFMPTIPRQGYELMMLGAQAISLVLASGVGAGFGATNDVMRYVRAGEWDGRQEEKQAIVNYLNRAIIPVVFLLVGMVLSICATVVSARLRARATNDSEGGV</sequence>
<dbReference type="Gramene" id="TraesCS1A02G052800.1">
    <property type="protein sequence ID" value="TraesCS1A02G052800.1"/>
    <property type="gene ID" value="TraesCS1A02G052800"/>
</dbReference>
<dbReference type="Gramene" id="TraesNOR1A03G00018370.2">
    <property type="protein sequence ID" value="TraesNOR1A03G00018370.2"/>
    <property type="gene ID" value="TraesNOR1A03G00018370"/>
</dbReference>
<dbReference type="Gramene" id="TraesWEE_scaffold_032958_01G000300.1">
    <property type="protein sequence ID" value="TraesWEE_scaffold_032958_01G000300.1"/>
    <property type="gene ID" value="TraesWEE_scaffold_032958_01G000300"/>
</dbReference>
<feature type="transmembrane region" description="Helical" evidence="1">
    <location>
        <begin position="52"/>
        <end position="76"/>
    </location>
</feature>
<feature type="transmembrane region" description="Helical" evidence="1">
    <location>
        <begin position="124"/>
        <end position="146"/>
    </location>
</feature>
<dbReference type="PANTHER" id="PTHR33573">
    <property type="entry name" value="CASP-LIKE PROTEIN 4A4"/>
    <property type="match status" value="1"/>
</dbReference>
<dbReference type="Gramene" id="TraesJAG1A03G00018440.2">
    <property type="protein sequence ID" value="TraesJAG1A03G00018440.2"/>
    <property type="gene ID" value="TraesJAG1A03G00018440"/>
</dbReference>
<keyword evidence="1" id="KW-0812">Transmembrane</keyword>
<dbReference type="Gramene" id="TraesCAD_scaffold_037024_01G000300.1">
    <property type="protein sequence ID" value="TraesCAD_scaffold_037024_01G000300.1"/>
    <property type="gene ID" value="TraesCAD_scaffold_037024_01G000300"/>
</dbReference>
<name>A0A3B5XUM1_WHEAT</name>
<accession>A0A3B5XUM1</accession>
<dbReference type="EnsemblPlants" id="TraesCS1A02G052800.1">
    <property type="protein sequence ID" value="TraesCS1A02G052800.1"/>
    <property type="gene ID" value="TraesCS1A02G052800"/>
</dbReference>
<dbReference type="Gramene" id="TraesARI1A03G00018570.2">
    <property type="protein sequence ID" value="TraesARI1A03G00018570.2"/>
    <property type="gene ID" value="TraesARI1A03G00018570"/>
</dbReference>
<dbReference type="AlphaFoldDB" id="A0A3B5XUM1"/>
<evidence type="ECO:0008006" key="4">
    <source>
        <dbReference type="Google" id="ProtNLM"/>
    </source>
</evidence>
<proteinExistence type="predicted"/>
<dbReference type="PANTHER" id="PTHR33573:SF3">
    <property type="entry name" value="CASP-LIKE PROTEIN"/>
    <property type="match status" value="1"/>
</dbReference>
<reference evidence="2" key="1">
    <citation type="submission" date="2018-08" db="EMBL/GenBank/DDBJ databases">
        <authorList>
            <person name="Rossello M."/>
        </authorList>
    </citation>
    <scope>NUCLEOTIDE SEQUENCE [LARGE SCALE GENOMIC DNA]</scope>
    <source>
        <strain evidence="2">cv. Chinese Spring</strain>
    </source>
</reference>
<dbReference type="Gramene" id="TraesRN1A0100147400.1">
    <property type="protein sequence ID" value="TraesRN1A0100147400.1"/>
    <property type="gene ID" value="TraesRN1A0100147400"/>
</dbReference>
<feature type="transmembrane region" description="Helical" evidence="1">
    <location>
        <begin position="176"/>
        <end position="196"/>
    </location>
</feature>
<keyword evidence="3" id="KW-1185">Reference proteome</keyword>
<dbReference type="Gramene" id="TraesLDM1A03G00019080.2">
    <property type="protein sequence ID" value="TraesLDM1A03G00019080.2"/>
    <property type="gene ID" value="TraesLDM1A03G00019080"/>
</dbReference>
<organism evidence="2">
    <name type="scientific">Triticum aestivum</name>
    <name type="common">Wheat</name>
    <dbReference type="NCBI Taxonomy" id="4565"/>
    <lineage>
        <taxon>Eukaryota</taxon>
        <taxon>Viridiplantae</taxon>
        <taxon>Streptophyta</taxon>
        <taxon>Embryophyta</taxon>
        <taxon>Tracheophyta</taxon>
        <taxon>Spermatophyta</taxon>
        <taxon>Magnoliopsida</taxon>
        <taxon>Liliopsida</taxon>
        <taxon>Poales</taxon>
        <taxon>Poaceae</taxon>
        <taxon>BOP clade</taxon>
        <taxon>Pooideae</taxon>
        <taxon>Triticodae</taxon>
        <taxon>Triticeae</taxon>
        <taxon>Triticinae</taxon>
        <taxon>Triticum</taxon>
    </lineage>
</organism>
<evidence type="ECO:0000313" key="3">
    <source>
        <dbReference type="Proteomes" id="UP000019116"/>
    </source>
</evidence>
<keyword evidence="1" id="KW-1133">Transmembrane helix</keyword>
<feature type="transmembrane region" description="Helical" evidence="1">
    <location>
        <begin position="7"/>
        <end position="32"/>
    </location>
</feature>
<dbReference type="Gramene" id="TraesCLE_scaffold_010623_01G000400.1">
    <property type="protein sequence ID" value="TraesCLE_scaffold_010623_01G000400.1"/>
    <property type="gene ID" value="TraesCLE_scaffold_010623_01G000400"/>
</dbReference>
<dbReference type="Gramene" id="TraesMAC1A03G00018410.2">
    <property type="protein sequence ID" value="TraesMAC1A03G00018410.2"/>
    <property type="gene ID" value="TraesMAC1A03G00018410"/>
</dbReference>
<dbReference type="Gramene" id="TraesCS1A03G0130000.1">
    <property type="protein sequence ID" value="TraesCS1A03G0130000.1.CDS"/>
    <property type="gene ID" value="TraesCS1A03G0130000"/>
</dbReference>
<evidence type="ECO:0000256" key="1">
    <source>
        <dbReference type="SAM" id="Phobius"/>
    </source>
</evidence>
<dbReference type="Proteomes" id="UP000019116">
    <property type="component" value="Chromosome 1A"/>
</dbReference>
<dbReference type="OrthoDB" id="667646at2759"/>
<reference evidence="2" key="2">
    <citation type="submission" date="2018-10" db="UniProtKB">
        <authorList>
            <consortium name="EnsemblPlants"/>
        </authorList>
    </citation>
    <scope>IDENTIFICATION</scope>
</reference>
<dbReference type="STRING" id="4565.A0A3B5XUM1"/>
<dbReference type="Gramene" id="TraesJUL1A03G00019410.2">
    <property type="protein sequence ID" value="TraesJUL1A03G00019410.2"/>
    <property type="gene ID" value="TraesJUL1A03G00019410"/>
</dbReference>
<keyword evidence="1" id="KW-0472">Membrane</keyword>
<dbReference type="Gramene" id="TraesSYM1A03G00018910.2">
    <property type="protein sequence ID" value="TraesSYM1A03G00018910.2"/>
    <property type="gene ID" value="TraesSYM1A03G00018910"/>
</dbReference>
<dbReference type="PaxDb" id="4565-Traes_1AS_5A379E3F1.1"/>
<dbReference type="Gramene" id="TraesROB_scaffold_028564_01G000300.1">
    <property type="protein sequence ID" value="TraesROB_scaffold_028564_01G000300.1"/>
    <property type="gene ID" value="TraesROB_scaffold_028564_01G000300"/>
</dbReference>